<evidence type="ECO:0000313" key="4">
    <source>
        <dbReference type="EMBL" id="RXN21511.1"/>
    </source>
</evidence>
<comment type="caution">
    <text evidence="4">The sequence shown here is derived from an EMBL/GenBank/DDBJ whole genome shotgun (WGS) entry which is preliminary data.</text>
</comment>
<name>A0A498MKB7_LABRO</name>
<feature type="compositionally biased region" description="Acidic residues" evidence="2">
    <location>
        <begin position="74"/>
        <end position="84"/>
    </location>
</feature>
<evidence type="ECO:0000256" key="1">
    <source>
        <dbReference type="ARBA" id="ARBA00009024"/>
    </source>
</evidence>
<dbReference type="EMBL" id="QBIY01012612">
    <property type="protein sequence ID" value="RXN21511.1"/>
    <property type="molecule type" value="Genomic_DNA"/>
</dbReference>
<feature type="compositionally biased region" description="Polar residues" evidence="2">
    <location>
        <begin position="28"/>
        <end position="38"/>
    </location>
</feature>
<protein>
    <submittedName>
        <fullName evidence="4">Cornifelin-like protein</fullName>
    </submittedName>
</protein>
<dbReference type="NCBIfam" id="TIGR01571">
    <property type="entry name" value="A_thal_Cys_rich"/>
    <property type="match status" value="1"/>
</dbReference>
<reference evidence="4 5" key="1">
    <citation type="submission" date="2018-03" db="EMBL/GenBank/DDBJ databases">
        <title>Draft genome sequence of Rohu Carp (Labeo rohita).</title>
        <authorList>
            <person name="Das P."/>
            <person name="Kushwaha B."/>
            <person name="Joshi C.G."/>
            <person name="Kumar D."/>
            <person name="Nagpure N.S."/>
            <person name="Sahoo L."/>
            <person name="Das S.P."/>
            <person name="Bit A."/>
            <person name="Patnaik S."/>
            <person name="Meher P.K."/>
            <person name="Jayasankar P."/>
            <person name="Koringa P.G."/>
            <person name="Patel N.V."/>
            <person name="Hinsu A.T."/>
            <person name="Kumar R."/>
            <person name="Pandey M."/>
            <person name="Agarwal S."/>
            <person name="Srivastava S."/>
            <person name="Singh M."/>
            <person name="Iquebal M.A."/>
            <person name="Jaiswal S."/>
            <person name="Angadi U.B."/>
            <person name="Kumar N."/>
            <person name="Raza M."/>
            <person name="Shah T.M."/>
            <person name="Rai A."/>
            <person name="Jena J.K."/>
        </authorList>
    </citation>
    <scope>NUCLEOTIDE SEQUENCE [LARGE SCALE GENOMIC DNA]</scope>
    <source>
        <strain evidence="4">DASCIFA01</strain>
        <tissue evidence="4">Testis</tissue>
    </source>
</reference>
<keyword evidence="5" id="KW-1185">Reference proteome</keyword>
<feature type="domain" description="Fragile X-related protein 1 C-terminal region 1" evidence="3">
    <location>
        <begin position="56"/>
        <end position="119"/>
    </location>
</feature>
<dbReference type="PANTHER" id="PTHR15907">
    <property type="entry name" value="DUF614 FAMILY PROTEIN-RELATED"/>
    <property type="match status" value="1"/>
</dbReference>
<evidence type="ECO:0000313" key="5">
    <source>
        <dbReference type="Proteomes" id="UP000290572"/>
    </source>
</evidence>
<dbReference type="InterPro" id="IPR032172">
    <property type="entry name" value="FXR1_C1"/>
</dbReference>
<gene>
    <name evidence="4" type="ORF">ROHU_024090</name>
</gene>
<evidence type="ECO:0000256" key="2">
    <source>
        <dbReference type="SAM" id="MobiDB-lite"/>
    </source>
</evidence>
<dbReference type="Pfam" id="PF04749">
    <property type="entry name" value="PLAC8"/>
    <property type="match status" value="1"/>
</dbReference>
<sequence length="416" mass="45900">MSSSVRLGWDTAHPPAALVQGSLVSVNGVTDESTNSLQTTRTYGGRGRGRKSNNAYSGYVLRDPDSNPYSLLEGEGELGGDTDASESMGGTDRRRRSRRRRNDQEPSLMDAAANESDGQAAAMPKETWALKEALEERALDGARGERALDGWTTPAEILEGWASPAETLDEQALCGRSHEGALAEEEGRPQRRNRSRRRRNRGNRPEGSSTSRDRQPICGLDHFICNTIQLERFLVMAIVTVITSTGQYRMAHTAVSVQSTVTANNMTNQWSSGAFDCCEDMGICCCGFWCTYCLMCKTSEDFGECHCLPLLEICFGGIMHPITLAMRSSMRERFHIKGSIQNDCCMATCCPACVWCQMARELKARRQNQVVVNVAVNTVHQQPQAFNQPPQAFNQPTQAQAINAGYQPMYPVNTGY</sequence>
<comment type="similarity">
    <text evidence="1">Belongs to the cornifelin family.</text>
</comment>
<accession>A0A498MKB7</accession>
<feature type="region of interest" description="Disordered" evidence="2">
    <location>
        <begin position="28"/>
        <end position="122"/>
    </location>
</feature>
<dbReference type="AlphaFoldDB" id="A0A498MKB7"/>
<dbReference type="InterPro" id="IPR006461">
    <property type="entry name" value="PLAC_motif_containing"/>
</dbReference>
<organism evidence="4 5">
    <name type="scientific">Labeo rohita</name>
    <name type="common">Indian major carp</name>
    <name type="synonym">Cyprinus rohita</name>
    <dbReference type="NCBI Taxonomy" id="84645"/>
    <lineage>
        <taxon>Eukaryota</taxon>
        <taxon>Metazoa</taxon>
        <taxon>Chordata</taxon>
        <taxon>Craniata</taxon>
        <taxon>Vertebrata</taxon>
        <taxon>Euteleostomi</taxon>
        <taxon>Actinopterygii</taxon>
        <taxon>Neopterygii</taxon>
        <taxon>Teleostei</taxon>
        <taxon>Ostariophysi</taxon>
        <taxon>Cypriniformes</taxon>
        <taxon>Cyprinidae</taxon>
        <taxon>Labeoninae</taxon>
        <taxon>Labeonini</taxon>
        <taxon>Labeo</taxon>
    </lineage>
</organism>
<dbReference type="STRING" id="84645.A0A498MKB7"/>
<dbReference type="Pfam" id="PF16096">
    <property type="entry name" value="FXR_C1"/>
    <property type="match status" value="1"/>
</dbReference>
<feature type="region of interest" description="Disordered" evidence="2">
    <location>
        <begin position="178"/>
        <end position="214"/>
    </location>
</feature>
<feature type="compositionally biased region" description="Basic and acidic residues" evidence="2">
    <location>
        <begin position="178"/>
        <end position="189"/>
    </location>
</feature>
<feature type="compositionally biased region" description="Basic residues" evidence="2">
    <location>
        <begin position="190"/>
        <end position="202"/>
    </location>
</feature>
<proteinExistence type="inferred from homology"/>
<dbReference type="Proteomes" id="UP000290572">
    <property type="component" value="Unassembled WGS sequence"/>
</dbReference>
<evidence type="ECO:0000259" key="3">
    <source>
        <dbReference type="Pfam" id="PF16096"/>
    </source>
</evidence>